<proteinExistence type="predicted"/>
<keyword evidence="1" id="KW-1185">Reference proteome</keyword>
<sequence>MYLFFKCYIHDPPLIDLSIDLDQMEQG</sequence>
<reference evidence="2" key="1">
    <citation type="submission" date="2016-11" db="UniProtKB">
        <authorList>
            <consortium name="WormBaseParasite"/>
        </authorList>
    </citation>
    <scope>IDENTIFICATION</scope>
</reference>
<accession>A0A1I7WI74</accession>
<name>A0A1I7WI74_HETBA</name>
<evidence type="ECO:0000313" key="1">
    <source>
        <dbReference type="Proteomes" id="UP000095283"/>
    </source>
</evidence>
<dbReference type="Proteomes" id="UP000095283">
    <property type="component" value="Unplaced"/>
</dbReference>
<protein>
    <submittedName>
        <fullName evidence="2">Uncharacterized protein</fullName>
    </submittedName>
</protein>
<dbReference type="AlphaFoldDB" id="A0A1I7WI74"/>
<dbReference type="WBParaSite" id="Hba_04705">
    <property type="protein sequence ID" value="Hba_04705"/>
    <property type="gene ID" value="Hba_04705"/>
</dbReference>
<organism evidence="1 2">
    <name type="scientific">Heterorhabditis bacteriophora</name>
    <name type="common">Entomopathogenic nematode worm</name>
    <dbReference type="NCBI Taxonomy" id="37862"/>
    <lineage>
        <taxon>Eukaryota</taxon>
        <taxon>Metazoa</taxon>
        <taxon>Ecdysozoa</taxon>
        <taxon>Nematoda</taxon>
        <taxon>Chromadorea</taxon>
        <taxon>Rhabditida</taxon>
        <taxon>Rhabditina</taxon>
        <taxon>Rhabditomorpha</taxon>
        <taxon>Strongyloidea</taxon>
        <taxon>Heterorhabditidae</taxon>
        <taxon>Heterorhabditis</taxon>
    </lineage>
</organism>
<evidence type="ECO:0000313" key="2">
    <source>
        <dbReference type="WBParaSite" id="Hba_04705"/>
    </source>
</evidence>